<dbReference type="GO" id="GO:0015038">
    <property type="term" value="F:glutathione disulfide oxidoreductase activity"/>
    <property type="evidence" value="ECO:0007669"/>
    <property type="project" value="TreeGrafter"/>
</dbReference>
<dbReference type="SUPFAM" id="SSF57850">
    <property type="entry name" value="RING/U-box"/>
    <property type="match status" value="1"/>
</dbReference>
<reference evidence="7 8" key="1">
    <citation type="submission" date="2008-07" db="EMBL/GenBank/DDBJ databases">
        <authorList>
            <person name="El-Sayed N."/>
            <person name="Caler E."/>
            <person name="Inman J."/>
            <person name="Amedeo P."/>
            <person name="Hass B."/>
            <person name="Wortman J."/>
        </authorList>
    </citation>
    <scope>NUCLEOTIDE SEQUENCE [LARGE SCALE GENOMIC DNA]</scope>
    <source>
        <strain evidence="8">ATCC 50983 / TXsc</strain>
    </source>
</reference>
<dbReference type="CDD" id="cd03419">
    <property type="entry name" value="GRX_GRXh_1_2_like"/>
    <property type="match status" value="1"/>
</dbReference>
<evidence type="ECO:0000256" key="3">
    <source>
        <dbReference type="ARBA" id="ARBA00023157"/>
    </source>
</evidence>
<dbReference type="GO" id="GO:0034599">
    <property type="term" value="P:cellular response to oxidative stress"/>
    <property type="evidence" value="ECO:0007669"/>
    <property type="project" value="TreeGrafter"/>
</dbReference>
<dbReference type="InParanoid" id="C5L866"/>
<keyword evidence="2" id="KW-0249">Electron transport</keyword>
<dbReference type="SMART" id="SM00184">
    <property type="entry name" value="RING"/>
    <property type="match status" value="1"/>
</dbReference>
<keyword evidence="5" id="KW-0862">Zinc</keyword>
<dbReference type="PRINTS" id="PR00160">
    <property type="entry name" value="GLUTAREDOXIN"/>
</dbReference>
<dbReference type="FunFam" id="3.40.30.10:FF:000093">
    <property type="entry name" value="Glutaredoxin 2"/>
    <property type="match status" value="1"/>
</dbReference>
<protein>
    <submittedName>
        <fullName evidence="7">RING domain protein, putative</fullName>
    </submittedName>
</protein>
<dbReference type="PANTHER" id="PTHR45694">
    <property type="entry name" value="GLUTAREDOXIN 2"/>
    <property type="match status" value="1"/>
</dbReference>
<gene>
    <name evidence="7" type="ORF">Pmar_PMAR003947</name>
</gene>
<evidence type="ECO:0000259" key="6">
    <source>
        <dbReference type="PROSITE" id="PS50089"/>
    </source>
</evidence>
<evidence type="ECO:0000313" key="7">
    <source>
        <dbReference type="EMBL" id="EER07092.1"/>
    </source>
</evidence>
<dbReference type="InterPro" id="IPR011767">
    <property type="entry name" value="GLR_AS"/>
</dbReference>
<sequence>MGSCLSSNPPVDIEQVKKFVDGEIADNKVMVFSKSYCPHCKKAKSALNSIGAEYKVVELDGRSDCAAIQDYLNEITGARTVPRVFIDGKCIGGGSETVALKNSGELQKIRLNPDGTSTEVVLNPAGSAMDTSNASHCSRTTPVANGEQLTPVAVQAYVDRASFRVGDGKVLFTLICSADAMVTVYMNAMNKYNSASSSRGRRRLQWPVLSYEHSQSKRVSCTAPNTRTTLEFDLEPSTVMLKAMSEQHWPLIIEVFVAATQSSTLMYLSPTDSHATNVTVSEQIHKLPNGTVVATGALYGLADITKNGDGKTRDTCSICLTNPINTALLPCGHTALCSDCARLLQQDPVNSKCPICRARVISSVTLDLA</sequence>
<dbReference type="InterPro" id="IPR002109">
    <property type="entry name" value="Glutaredoxin"/>
</dbReference>
<dbReference type="Pfam" id="PF00462">
    <property type="entry name" value="Glutaredoxin"/>
    <property type="match status" value="1"/>
</dbReference>
<keyword evidence="1" id="KW-0813">Transport</keyword>
<dbReference type="Pfam" id="PF13920">
    <property type="entry name" value="zf-C3HC4_3"/>
    <property type="match status" value="1"/>
</dbReference>
<evidence type="ECO:0000256" key="1">
    <source>
        <dbReference type="ARBA" id="ARBA00022448"/>
    </source>
</evidence>
<dbReference type="Proteomes" id="UP000007800">
    <property type="component" value="Unassembled WGS sequence"/>
</dbReference>
<dbReference type="PROSITE" id="PS50089">
    <property type="entry name" value="ZF_RING_2"/>
    <property type="match status" value="1"/>
</dbReference>
<dbReference type="GO" id="GO:0008270">
    <property type="term" value="F:zinc ion binding"/>
    <property type="evidence" value="ECO:0007669"/>
    <property type="project" value="UniProtKB-KW"/>
</dbReference>
<dbReference type="InterPro" id="IPR014025">
    <property type="entry name" value="Glutaredoxin_subgr"/>
</dbReference>
<evidence type="ECO:0000256" key="2">
    <source>
        <dbReference type="ARBA" id="ARBA00022982"/>
    </source>
</evidence>
<name>C5L866_PERM5</name>
<dbReference type="PROSITE" id="PS51354">
    <property type="entry name" value="GLUTAREDOXIN_2"/>
    <property type="match status" value="1"/>
</dbReference>
<feature type="domain" description="RING-type" evidence="6">
    <location>
        <begin position="316"/>
        <end position="357"/>
    </location>
</feature>
<dbReference type="PROSITE" id="PS00195">
    <property type="entry name" value="GLUTAREDOXIN_1"/>
    <property type="match status" value="1"/>
</dbReference>
<dbReference type="GO" id="GO:0005737">
    <property type="term" value="C:cytoplasm"/>
    <property type="evidence" value="ECO:0007669"/>
    <property type="project" value="TreeGrafter"/>
</dbReference>
<keyword evidence="4" id="KW-0676">Redox-active center</keyword>
<dbReference type="InterPro" id="IPR011899">
    <property type="entry name" value="Glutaredoxin_euk/vir"/>
</dbReference>
<dbReference type="SUPFAM" id="SSF52833">
    <property type="entry name" value="Thioredoxin-like"/>
    <property type="match status" value="1"/>
</dbReference>
<dbReference type="EMBL" id="GG680048">
    <property type="protein sequence ID" value="EER07092.1"/>
    <property type="molecule type" value="Genomic_DNA"/>
</dbReference>
<dbReference type="AlphaFoldDB" id="C5L866"/>
<proteinExistence type="predicted"/>
<keyword evidence="5" id="KW-0863">Zinc-finger</keyword>
<dbReference type="InterPro" id="IPR036249">
    <property type="entry name" value="Thioredoxin-like_sf"/>
</dbReference>
<dbReference type="InterPro" id="IPR013083">
    <property type="entry name" value="Znf_RING/FYVE/PHD"/>
</dbReference>
<dbReference type="GeneID" id="9059553"/>
<dbReference type="OrthoDB" id="44061at2759"/>
<evidence type="ECO:0000256" key="5">
    <source>
        <dbReference type="PROSITE-ProRule" id="PRU00175"/>
    </source>
</evidence>
<organism evidence="8">
    <name type="scientific">Perkinsus marinus (strain ATCC 50983 / TXsc)</name>
    <dbReference type="NCBI Taxonomy" id="423536"/>
    <lineage>
        <taxon>Eukaryota</taxon>
        <taxon>Sar</taxon>
        <taxon>Alveolata</taxon>
        <taxon>Perkinsozoa</taxon>
        <taxon>Perkinsea</taxon>
        <taxon>Perkinsida</taxon>
        <taxon>Perkinsidae</taxon>
        <taxon>Perkinsus</taxon>
    </lineage>
</organism>
<dbReference type="NCBIfam" id="TIGR02180">
    <property type="entry name" value="GRX_euk"/>
    <property type="match status" value="1"/>
</dbReference>
<dbReference type="InterPro" id="IPR001841">
    <property type="entry name" value="Znf_RING"/>
</dbReference>
<accession>C5L866</accession>
<evidence type="ECO:0000256" key="4">
    <source>
        <dbReference type="ARBA" id="ARBA00023284"/>
    </source>
</evidence>
<dbReference type="Gene3D" id="3.30.40.10">
    <property type="entry name" value="Zinc/RING finger domain, C3HC4 (zinc finger)"/>
    <property type="match status" value="1"/>
</dbReference>
<dbReference type="Gene3D" id="3.40.30.10">
    <property type="entry name" value="Glutaredoxin"/>
    <property type="match status" value="1"/>
</dbReference>
<keyword evidence="8" id="KW-1185">Reference proteome</keyword>
<keyword evidence="3" id="KW-1015">Disulfide bond</keyword>
<dbReference type="PANTHER" id="PTHR45694:SF18">
    <property type="entry name" value="GLUTAREDOXIN-1-RELATED"/>
    <property type="match status" value="1"/>
</dbReference>
<keyword evidence="5" id="KW-0479">Metal-binding</keyword>
<dbReference type="RefSeq" id="XP_002775276.1">
    <property type="nucleotide sequence ID" value="XM_002775230.1"/>
</dbReference>
<evidence type="ECO:0000313" key="8">
    <source>
        <dbReference type="Proteomes" id="UP000007800"/>
    </source>
</evidence>